<dbReference type="EC" id="3.1.21.2" evidence="9"/>
<feature type="binding site" evidence="9">
    <location>
        <position position="261"/>
    </location>
    <ligand>
        <name>Zn(2+)</name>
        <dbReference type="ChEBI" id="CHEBI:29105"/>
        <label>2</label>
    </ligand>
</feature>
<keyword evidence="8 9" id="KW-0234">DNA repair</keyword>
<feature type="binding site" evidence="9">
    <location>
        <position position="231"/>
    </location>
    <ligand>
        <name>Zn(2+)</name>
        <dbReference type="ChEBI" id="CHEBI:29105"/>
        <label>3</label>
    </ligand>
</feature>
<dbReference type="GO" id="GO:0008081">
    <property type="term" value="F:phosphoric diester hydrolase activity"/>
    <property type="evidence" value="ECO:0007669"/>
    <property type="project" value="TreeGrafter"/>
</dbReference>
<evidence type="ECO:0000256" key="6">
    <source>
        <dbReference type="ARBA" id="ARBA00022801"/>
    </source>
</evidence>
<comment type="function">
    <text evidence="9">Endonuclease IV plays a role in DNA repair. It cleaves phosphodiester bonds at apurinic or apyrimidinic (AP) sites, generating a 3'-hydroxyl group and a 5'-terminal sugar phosphate.</text>
</comment>
<dbReference type="GO" id="GO:0003677">
    <property type="term" value="F:DNA binding"/>
    <property type="evidence" value="ECO:0007669"/>
    <property type="project" value="InterPro"/>
</dbReference>
<evidence type="ECO:0000256" key="1">
    <source>
        <dbReference type="ARBA" id="ARBA00005340"/>
    </source>
</evidence>
<dbReference type="PANTHER" id="PTHR21445:SF0">
    <property type="entry name" value="APURINIC-APYRIMIDINIC ENDONUCLEASE"/>
    <property type="match status" value="1"/>
</dbReference>
<feature type="binding site" evidence="9">
    <location>
        <position position="145"/>
    </location>
    <ligand>
        <name>Zn(2+)</name>
        <dbReference type="ChEBI" id="CHEBI:29105"/>
        <label>1</label>
    </ligand>
</feature>
<evidence type="ECO:0000256" key="3">
    <source>
        <dbReference type="ARBA" id="ARBA00022723"/>
    </source>
</evidence>
<dbReference type="CDD" id="cd00019">
    <property type="entry name" value="AP2Ec"/>
    <property type="match status" value="1"/>
</dbReference>
<evidence type="ECO:0000256" key="4">
    <source>
        <dbReference type="ARBA" id="ARBA00022759"/>
    </source>
</evidence>
<dbReference type="InterPro" id="IPR001719">
    <property type="entry name" value="AP_endonuc_2"/>
</dbReference>
<dbReference type="AlphaFoldDB" id="A0A110B5G6"/>
<evidence type="ECO:0000256" key="9">
    <source>
        <dbReference type="HAMAP-Rule" id="MF_00152"/>
    </source>
</evidence>
<accession>A0A110B5G6</accession>
<dbReference type="PROSITE" id="PS00731">
    <property type="entry name" value="AP_NUCLEASE_F2_3"/>
    <property type="match status" value="1"/>
</dbReference>
<feature type="binding site" evidence="9">
    <location>
        <position position="182"/>
    </location>
    <ligand>
        <name>Zn(2+)</name>
        <dbReference type="ChEBI" id="CHEBI:29105"/>
        <label>3</label>
    </ligand>
</feature>
<keyword evidence="3 9" id="KW-0479">Metal-binding</keyword>
<evidence type="ECO:0000313" key="12">
    <source>
        <dbReference type="Proteomes" id="UP000218890"/>
    </source>
</evidence>
<dbReference type="OrthoDB" id="9805666at2"/>
<organism evidence="11 12">
    <name type="scientific">Halorhodospira halochloris</name>
    <name type="common">Ectothiorhodospira halochloris</name>
    <dbReference type="NCBI Taxonomy" id="1052"/>
    <lineage>
        <taxon>Bacteria</taxon>
        <taxon>Pseudomonadati</taxon>
        <taxon>Pseudomonadota</taxon>
        <taxon>Gammaproteobacteria</taxon>
        <taxon>Chromatiales</taxon>
        <taxon>Ectothiorhodospiraceae</taxon>
        <taxon>Halorhodospira</taxon>
    </lineage>
</organism>
<feature type="domain" description="Xylose isomerase-like TIM barrel" evidence="10">
    <location>
        <begin position="22"/>
        <end position="278"/>
    </location>
</feature>
<protein>
    <recommendedName>
        <fullName evidence="9">Probable endonuclease 4</fullName>
        <ecNumber evidence="9">3.1.21.2</ecNumber>
    </recommendedName>
    <alternativeName>
        <fullName evidence="9">Endodeoxyribonuclease IV</fullName>
    </alternativeName>
    <alternativeName>
        <fullName evidence="9">Endonuclease IV</fullName>
    </alternativeName>
</protein>
<dbReference type="NCBIfam" id="NF002197">
    <property type="entry name" value="PRK01060.1-2"/>
    <property type="match status" value="1"/>
</dbReference>
<feature type="binding site" evidence="9">
    <location>
        <position position="216"/>
    </location>
    <ligand>
        <name>Zn(2+)</name>
        <dbReference type="ChEBI" id="CHEBI:29105"/>
        <label>2</label>
    </ligand>
</feature>
<dbReference type="Gene3D" id="3.20.20.150">
    <property type="entry name" value="Divalent-metal-dependent TIM barrel enzymes"/>
    <property type="match status" value="1"/>
</dbReference>
<keyword evidence="7 9" id="KW-0862">Zinc</keyword>
<dbReference type="Proteomes" id="UP000218890">
    <property type="component" value="Chromosome"/>
</dbReference>
<keyword evidence="6 9" id="KW-0378">Hydrolase</keyword>
<dbReference type="GO" id="GO:0006284">
    <property type="term" value="P:base-excision repair"/>
    <property type="evidence" value="ECO:0007669"/>
    <property type="project" value="TreeGrafter"/>
</dbReference>
<dbReference type="PROSITE" id="PS51432">
    <property type="entry name" value="AP_NUCLEASE_F2_4"/>
    <property type="match status" value="1"/>
</dbReference>
<dbReference type="SMART" id="SM00518">
    <property type="entry name" value="AP2Ec"/>
    <property type="match status" value="1"/>
</dbReference>
<dbReference type="InterPro" id="IPR013022">
    <property type="entry name" value="Xyl_isomerase-like_TIM-brl"/>
</dbReference>
<keyword evidence="5 9" id="KW-0227">DNA damage</keyword>
<keyword evidence="12" id="KW-1185">Reference proteome</keyword>
<dbReference type="Pfam" id="PF01261">
    <property type="entry name" value="AP_endonuc_2"/>
    <property type="match status" value="1"/>
</dbReference>
<evidence type="ECO:0000313" key="11">
    <source>
        <dbReference type="EMBL" id="BAU58165.2"/>
    </source>
</evidence>
<comment type="catalytic activity">
    <reaction evidence="9">
        <text>Endonucleolytic cleavage to 5'-phosphooligonucleotide end-products.</text>
        <dbReference type="EC" id="3.1.21.2"/>
    </reaction>
</comment>
<keyword evidence="2 9" id="KW-0540">Nuclease</keyword>
<dbReference type="SUPFAM" id="SSF51658">
    <property type="entry name" value="Xylose isomerase-like"/>
    <property type="match status" value="1"/>
</dbReference>
<gene>
    <name evidence="9 11" type="primary">nfo</name>
    <name evidence="11" type="ORF">HH1059_14610</name>
</gene>
<evidence type="ECO:0000256" key="7">
    <source>
        <dbReference type="ARBA" id="ARBA00022833"/>
    </source>
</evidence>
<dbReference type="FunFam" id="3.20.20.150:FF:000001">
    <property type="entry name" value="Probable endonuclease 4"/>
    <property type="match status" value="1"/>
</dbReference>
<dbReference type="PROSITE" id="PS00729">
    <property type="entry name" value="AP_NUCLEASE_F2_1"/>
    <property type="match status" value="1"/>
</dbReference>
<dbReference type="HAMAP" id="MF_00152">
    <property type="entry name" value="Nfo"/>
    <property type="match status" value="1"/>
</dbReference>
<evidence type="ECO:0000259" key="10">
    <source>
        <dbReference type="Pfam" id="PF01261"/>
    </source>
</evidence>
<evidence type="ECO:0000256" key="5">
    <source>
        <dbReference type="ARBA" id="ARBA00022763"/>
    </source>
</evidence>
<dbReference type="KEGG" id="hhk:HH1059_14610"/>
<dbReference type="EMBL" id="AP017372">
    <property type="protein sequence ID" value="BAU58165.2"/>
    <property type="molecule type" value="Genomic_DNA"/>
</dbReference>
<dbReference type="PANTHER" id="PTHR21445">
    <property type="entry name" value="ENDONUCLEASE IV ENDODEOXYRIBONUCLEASE IV"/>
    <property type="match status" value="1"/>
</dbReference>
<feature type="binding site" evidence="9">
    <location>
        <position position="107"/>
    </location>
    <ligand>
        <name>Zn(2+)</name>
        <dbReference type="ChEBI" id="CHEBI:29105"/>
        <label>1</label>
    </ligand>
</feature>
<sequence>MLQIGAHVSAAGGTPNALGRGEEIGCNCIQIFTRNQRTWKAKPVSSTEAEEFHTKRGEHPMQTVMSHASYLINLAAPDEEKHQKSSAVFAEELTRCQQLGIELLNFHPGAHIEAGLEQGIEKIATTLNAICHEHADKQDVTLVLENVAGQGTTIGADFAELAAIIDLLDQPERFGVCVDTAHAFAAGYELHHEQGWEDMWQDFDTKIGLHRLCALHINDSKVGLGSRKDRHALIGRGEIGPDAFIRALTDQRTRDIPQFLETPAGPEGWAEEIKWLRASAAGDRPELPEIADSGVSL</sequence>
<proteinExistence type="inferred from homology"/>
<comment type="similarity">
    <text evidence="1 9">Belongs to the AP endonuclease 2 family.</text>
</comment>
<dbReference type="RefSeq" id="WP_096410369.1">
    <property type="nucleotide sequence ID" value="NZ_JAJNRA010000013.1"/>
</dbReference>
<dbReference type="InterPro" id="IPR018246">
    <property type="entry name" value="AP_endonuc_F2_Zn_BS"/>
</dbReference>
<dbReference type="GO" id="GO:0008833">
    <property type="term" value="F:deoxyribonuclease IV (phage-T4-induced) activity"/>
    <property type="evidence" value="ECO:0007669"/>
    <property type="project" value="UniProtKB-UniRule"/>
</dbReference>
<feature type="binding site" evidence="9">
    <location>
        <position position="229"/>
    </location>
    <ligand>
        <name>Zn(2+)</name>
        <dbReference type="ChEBI" id="CHEBI:29105"/>
        <label>3</label>
    </ligand>
</feature>
<dbReference type="GO" id="GO:0008270">
    <property type="term" value="F:zinc ion binding"/>
    <property type="evidence" value="ECO:0007669"/>
    <property type="project" value="UniProtKB-UniRule"/>
</dbReference>
<feature type="binding site" evidence="9">
    <location>
        <position position="179"/>
    </location>
    <ligand>
        <name>Zn(2+)</name>
        <dbReference type="ChEBI" id="CHEBI:29105"/>
        <label>2</label>
    </ligand>
</feature>
<evidence type="ECO:0000256" key="2">
    <source>
        <dbReference type="ARBA" id="ARBA00022722"/>
    </source>
</evidence>
<feature type="binding site" evidence="9">
    <location>
        <position position="145"/>
    </location>
    <ligand>
        <name>Zn(2+)</name>
        <dbReference type="ChEBI" id="CHEBI:29105"/>
        <label>2</label>
    </ligand>
</feature>
<keyword evidence="4 9" id="KW-0255">Endonuclease</keyword>
<name>A0A110B5G6_HALHR</name>
<dbReference type="InterPro" id="IPR036237">
    <property type="entry name" value="Xyl_isomerase-like_sf"/>
</dbReference>
<dbReference type="GO" id="GO:0003906">
    <property type="term" value="F:DNA-(apurinic or apyrimidinic site) endonuclease activity"/>
    <property type="evidence" value="ECO:0007669"/>
    <property type="project" value="TreeGrafter"/>
</dbReference>
<dbReference type="NCBIfam" id="TIGR00587">
    <property type="entry name" value="nfo"/>
    <property type="match status" value="1"/>
</dbReference>
<evidence type="ECO:0000256" key="8">
    <source>
        <dbReference type="ARBA" id="ARBA00023204"/>
    </source>
</evidence>
<comment type="cofactor">
    <cofactor evidence="9">
        <name>Zn(2+)</name>
        <dbReference type="ChEBI" id="CHEBI:29105"/>
    </cofactor>
    <text evidence="9">Binds 3 Zn(2+) ions.</text>
</comment>
<reference evidence="11" key="1">
    <citation type="submission" date="2016-02" db="EMBL/GenBank/DDBJ databases">
        <title>Halorhodospira halochloris DSM-1059 complete genome, version 2.</title>
        <authorList>
            <person name="Tsukatani Y."/>
        </authorList>
    </citation>
    <scope>NUCLEOTIDE SEQUENCE</scope>
    <source>
        <strain evidence="11">DSM 1059</strain>
    </source>
</reference>
<feature type="binding site" evidence="9">
    <location>
        <position position="67"/>
    </location>
    <ligand>
        <name>Zn(2+)</name>
        <dbReference type="ChEBI" id="CHEBI:29105"/>
        <label>1</label>
    </ligand>
</feature>